<dbReference type="FunFam" id="4.10.280.10:FF:000004">
    <property type="entry name" value="Basic helix-loop-helix transcription factor"/>
    <property type="match status" value="1"/>
</dbReference>
<feature type="region of interest" description="Disordered" evidence="5">
    <location>
        <begin position="50"/>
        <end position="87"/>
    </location>
</feature>
<dbReference type="GO" id="GO:0046983">
    <property type="term" value="F:protein dimerization activity"/>
    <property type="evidence" value="ECO:0007669"/>
    <property type="project" value="InterPro"/>
</dbReference>
<evidence type="ECO:0000313" key="7">
    <source>
        <dbReference type="EMBL" id="GKV23336.1"/>
    </source>
</evidence>
<feature type="domain" description="BHLH" evidence="6">
    <location>
        <begin position="421"/>
        <end position="470"/>
    </location>
</feature>
<name>A0AAV5KFK3_9ROSI</name>
<keyword evidence="2" id="KW-0805">Transcription regulation</keyword>
<feature type="region of interest" description="Disordered" evidence="5">
    <location>
        <begin position="587"/>
        <end position="619"/>
    </location>
</feature>
<keyword evidence="3" id="KW-0804">Transcription</keyword>
<feature type="region of interest" description="Disordered" evidence="5">
    <location>
        <begin position="395"/>
        <end position="420"/>
    </location>
</feature>
<dbReference type="GO" id="GO:0003700">
    <property type="term" value="F:DNA-binding transcription factor activity"/>
    <property type="evidence" value="ECO:0007669"/>
    <property type="project" value="InterPro"/>
</dbReference>
<protein>
    <recommendedName>
        <fullName evidence="6">BHLH domain-containing protein</fullName>
    </recommendedName>
</protein>
<dbReference type="GO" id="GO:0010017">
    <property type="term" value="P:red or far-red light signaling pathway"/>
    <property type="evidence" value="ECO:0007669"/>
    <property type="project" value="UniProtKB-ARBA"/>
</dbReference>
<feature type="region of interest" description="Disordered" evidence="5">
    <location>
        <begin position="243"/>
        <end position="356"/>
    </location>
</feature>
<gene>
    <name evidence="7" type="ORF">SLEP1_g33075</name>
</gene>
<dbReference type="InterPro" id="IPR011598">
    <property type="entry name" value="bHLH_dom"/>
</dbReference>
<dbReference type="PANTHER" id="PTHR46807">
    <property type="entry name" value="TRANSCRIPTION FACTOR PIF3"/>
    <property type="match status" value="1"/>
</dbReference>
<sequence>MAEEAQEFNGTKMAYQLANLTSMHNRDIQELVWENGQVLLRGLSKITQKNPHQTADSVSGNSLGLSQLTNSDHRDKFGSSHRNRMHNNSLQDKYQELSSKLYHNNFNVILEHQRSCYSKQFMDSQVVPAQKFANYKHDRGCYDEQPVDSQVVPFANYKQDYASKFVERIPQYKTKSNSQVPQSSLQQCQDSAPSKKSLVNSNQTAVSLGGRRQLNFEEQNSGNIDKGVRGNVSFLFKSPGLLKDENPSRCAVRPISSPGLSGDKDLKAPRNSIPVNSIPDDGAKSVRNFQNEPHSLPTKLKPTQSDPEPPNESVPDEQSAAIGHGEDPANKRSPNQVHGSSLGLTPKTSKENPADRECNQQLVASSSICSLEASNNPEHSLKRKHDDTEWSADISENGSEELDGKMKTVPAQGTKGTKRNRNANVHNLSEKKRRDKINKKMRALQELIPSCIKVDKTAMLDVAIEYIKTLQLQVQMMSMASSIYMPPLMLPTTMQHINTPHLAGMDMRMQMPPGFYPVQFPASSISGATAPAGVTEARPNMLRCPGQFQPMSISPSPFVSFPGRSSSQSVPTVDTCQVAAPMELQCSAPPSLEKKSELKKPCQKENLKESTRCRRMIDN</sequence>
<dbReference type="Pfam" id="PF00010">
    <property type="entry name" value="HLH"/>
    <property type="match status" value="1"/>
</dbReference>
<evidence type="ECO:0000256" key="2">
    <source>
        <dbReference type="ARBA" id="ARBA00023015"/>
    </source>
</evidence>
<comment type="caution">
    <text evidence="7">The sequence shown here is derived from an EMBL/GenBank/DDBJ whole genome shotgun (WGS) entry which is preliminary data.</text>
</comment>
<keyword evidence="4" id="KW-0539">Nucleus</keyword>
<dbReference type="InterPro" id="IPR036638">
    <property type="entry name" value="HLH_DNA-bd_sf"/>
</dbReference>
<dbReference type="SUPFAM" id="SSF47459">
    <property type="entry name" value="HLH, helix-loop-helix DNA-binding domain"/>
    <property type="match status" value="1"/>
</dbReference>
<dbReference type="Proteomes" id="UP001054252">
    <property type="component" value="Unassembled WGS sequence"/>
</dbReference>
<dbReference type="CDD" id="cd11445">
    <property type="entry name" value="bHLH_AtPIF_like"/>
    <property type="match status" value="1"/>
</dbReference>
<keyword evidence="8" id="KW-1185">Reference proteome</keyword>
<feature type="compositionally biased region" description="Polar residues" evidence="5">
    <location>
        <begin position="50"/>
        <end position="70"/>
    </location>
</feature>
<dbReference type="AlphaFoldDB" id="A0AAV5KFK3"/>
<reference evidence="7 8" key="1">
    <citation type="journal article" date="2021" name="Commun. Biol.">
        <title>The genome of Shorea leprosula (Dipterocarpaceae) highlights the ecological relevance of drought in aseasonal tropical rainforests.</title>
        <authorList>
            <person name="Ng K.K.S."/>
            <person name="Kobayashi M.J."/>
            <person name="Fawcett J.A."/>
            <person name="Hatakeyama M."/>
            <person name="Paape T."/>
            <person name="Ng C.H."/>
            <person name="Ang C.C."/>
            <person name="Tnah L.H."/>
            <person name="Lee C.T."/>
            <person name="Nishiyama T."/>
            <person name="Sese J."/>
            <person name="O'Brien M.J."/>
            <person name="Copetti D."/>
            <person name="Mohd Noor M.I."/>
            <person name="Ong R.C."/>
            <person name="Putra M."/>
            <person name="Sireger I.Z."/>
            <person name="Indrioko S."/>
            <person name="Kosugi Y."/>
            <person name="Izuno A."/>
            <person name="Isagi Y."/>
            <person name="Lee S.L."/>
            <person name="Shimizu K.K."/>
        </authorList>
    </citation>
    <scope>NUCLEOTIDE SEQUENCE [LARGE SCALE GENOMIC DNA]</scope>
    <source>
        <strain evidence="7">214</strain>
    </source>
</reference>
<feature type="compositionally biased region" description="Polar residues" evidence="5">
    <location>
        <begin position="332"/>
        <end position="347"/>
    </location>
</feature>
<evidence type="ECO:0000256" key="4">
    <source>
        <dbReference type="ARBA" id="ARBA00023242"/>
    </source>
</evidence>
<dbReference type="Gene3D" id="4.10.280.10">
    <property type="entry name" value="Helix-loop-helix DNA-binding domain"/>
    <property type="match status" value="1"/>
</dbReference>
<evidence type="ECO:0000259" key="6">
    <source>
        <dbReference type="PROSITE" id="PS50888"/>
    </source>
</evidence>
<dbReference type="PROSITE" id="PS50888">
    <property type="entry name" value="BHLH"/>
    <property type="match status" value="1"/>
</dbReference>
<comment type="subcellular location">
    <subcellularLocation>
        <location evidence="1">Nucleus</location>
    </subcellularLocation>
</comment>
<dbReference type="InterPro" id="IPR044273">
    <property type="entry name" value="PIF3-like"/>
</dbReference>
<evidence type="ECO:0000256" key="1">
    <source>
        <dbReference type="ARBA" id="ARBA00004123"/>
    </source>
</evidence>
<evidence type="ECO:0000256" key="5">
    <source>
        <dbReference type="SAM" id="MobiDB-lite"/>
    </source>
</evidence>
<dbReference type="PANTHER" id="PTHR46807:SF3">
    <property type="entry name" value="BHLH DOMAIN-CONTAINING PROTEIN"/>
    <property type="match status" value="1"/>
</dbReference>
<dbReference type="InterPro" id="IPR047265">
    <property type="entry name" value="PIF1-like_bHLH"/>
</dbReference>
<dbReference type="EMBL" id="BPVZ01000062">
    <property type="protein sequence ID" value="GKV23336.1"/>
    <property type="molecule type" value="Genomic_DNA"/>
</dbReference>
<dbReference type="SMART" id="SM00353">
    <property type="entry name" value="HLH"/>
    <property type="match status" value="1"/>
</dbReference>
<feature type="compositionally biased region" description="Basic and acidic residues" evidence="5">
    <location>
        <begin position="592"/>
        <end position="619"/>
    </location>
</feature>
<dbReference type="GO" id="GO:0005634">
    <property type="term" value="C:nucleus"/>
    <property type="evidence" value="ECO:0007669"/>
    <property type="project" value="UniProtKB-SubCell"/>
</dbReference>
<organism evidence="7 8">
    <name type="scientific">Rubroshorea leprosula</name>
    <dbReference type="NCBI Taxonomy" id="152421"/>
    <lineage>
        <taxon>Eukaryota</taxon>
        <taxon>Viridiplantae</taxon>
        <taxon>Streptophyta</taxon>
        <taxon>Embryophyta</taxon>
        <taxon>Tracheophyta</taxon>
        <taxon>Spermatophyta</taxon>
        <taxon>Magnoliopsida</taxon>
        <taxon>eudicotyledons</taxon>
        <taxon>Gunneridae</taxon>
        <taxon>Pentapetalae</taxon>
        <taxon>rosids</taxon>
        <taxon>malvids</taxon>
        <taxon>Malvales</taxon>
        <taxon>Dipterocarpaceae</taxon>
        <taxon>Rubroshorea</taxon>
    </lineage>
</organism>
<evidence type="ECO:0000313" key="8">
    <source>
        <dbReference type="Proteomes" id="UP001054252"/>
    </source>
</evidence>
<accession>A0AAV5KFK3</accession>
<evidence type="ECO:0000256" key="3">
    <source>
        <dbReference type="ARBA" id="ARBA00023163"/>
    </source>
</evidence>
<proteinExistence type="predicted"/>